<name>H2Z5M1_CIOSA</name>
<reference evidence="1" key="3">
    <citation type="submission" date="2025-09" db="UniProtKB">
        <authorList>
            <consortium name="Ensembl"/>
        </authorList>
    </citation>
    <scope>IDENTIFICATION</scope>
</reference>
<sequence length="193" mass="21646">MLSPHVVLPSLCSTISKLSIGARFQLVVAILDTIFHQHCFVNITLAECRNMSSNDEVRNIVIRLISSLPEVVANKGHTGLRPHIFHHEKFFIFLGFEIVSALNQLANDVSMGKSVKTEFLSKCVGQFCRIGKAAQLFQVLIPSIVLKIESDFILQRILQQLFKGIPDVSLESVLTHLFQVWPIPHQLIHVLGD</sequence>
<dbReference type="HOGENOM" id="CLU_1411714_0_0_1"/>
<dbReference type="PANTHER" id="PTHR15830">
    <property type="entry name" value="TELOMERE LENGTH REGULATION PROTEIN TEL2 FAMILY MEMBER"/>
    <property type="match status" value="1"/>
</dbReference>
<accession>H2Z5M1</accession>
<dbReference type="InParanoid" id="H2Z5M1"/>
<organism evidence="1 2">
    <name type="scientific">Ciona savignyi</name>
    <name type="common">Pacific transparent sea squirt</name>
    <dbReference type="NCBI Taxonomy" id="51511"/>
    <lineage>
        <taxon>Eukaryota</taxon>
        <taxon>Metazoa</taxon>
        <taxon>Chordata</taxon>
        <taxon>Tunicata</taxon>
        <taxon>Ascidiacea</taxon>
        <taxon>Phlebobranchia</taxon>
        <taxon>Cionidae</taxon>
        <taxon>Ciona</taxon>
    </lineage>
</organism>
<dbReference type="AlphaFoldDB" id="H2Z5M1"/>
<proteinExistence type="predicted"/>
<dbReference type="GO" id="GO:0042162">
    <property type="term" value="F:telomeric DNA binding"/>
    <property type="evidence" value="ECO:0007669"/>
    <property type="project" value="TreeGrafter"/>
</dbReference>
<dbReference type="GO" id="GO:0051879">
    <property type="term" value="F:Hsp90 protein binding"/>
    <property type="evidence" value="ECO:0007669"/>
    <property type="project" value="TreeGrafter"/>
</dbReference>
<dbReference type="PANTHER" id="PTHR15830:SF10">
    <property type="entry name" value="TELOMERE LENGTH REGULATION PROTEIN TEL2 HOMOLOG"/>
    <property type="match status" value="1"/>
</dbReference>
<dbReference type="InterPro" id="IPR051970">
    <property type="entry name" value="TEL2_Regulation"/>
</dbReference>
<evidence type="ECO:0000313" key="1">
    <source>
        <dbReference type="Ensembl" id="ENSCSAVP00000012883.1"/>
    </source>
</evidence>
<keyword evidence="2" id="KW-1185">Reference proteome</keyword>
<dbReference type="GO" id="GO:0051083">
    <property type="term" value="P:'de novo' cotranslational protein folding"/>
    <property type="evidence" value="ECO:0007669"/>
    <property type="project" value="TreeGrafter"/>
</dbReference>
<protein>
    <submittedName>
        <fullName evidence="1">Uncharacterized protein</fullName>
    </submittedName>
</protein>
<evidence type="ECO:0000313" key="2">
    <source>
        <dbReference type="Proteomes" id="UP000007875"/>
    </source>
</evidence>
<dbReference type="Ensembl" id="ENSCSAVT00000013032.1">
    <property type="protein sequence ID" value="ENSCSAVP00000012883.1"/>
    <property type="gene ID" value="ENSCSAVG00000007561.1"/>
</dbReference>
<dbReference type="Proteomes" id="UP000007875">
    <property type="component" value="Unassembled WGS sequence"/>
</dbReference>
<reference evidence="1" key="2">
    <citation type="submission" date="2025-08" db="UniProtKB">
        <authorList>
            <consortium name="Ensembl"/>
        </authorList>
    </citation>
    <scope>IDENTIFICATION</scope>
</reference>
<reference evidence="2" key="1">
    <citation type="submission" date="2003-08" db="EMBL/GenBank/DDBJ databases">
        <authorList>
            <person name="Birren B."/>
            <person name="Nusbaum C."/>
            <person name="Abebe A."/>
            <person name="Abouelleil A."/>
            <person name="Adekoya E."/>
            <person name="Ait-zahra M."/>
            <person name="Allen N."/>
            <person name="Allen T."/>
            <person name="An P."/>
            <person name="Anderson M."/>
            <person name="Anderson S."/>
            <person name="Arachchi H."/>
            <person name="Armbruster J."/>
            <person name="Bachantsang P."/>
            <person name="Baldwin J."/>
            <person name="Barry A."/>
            <person name="Bayul T."/>
            <person name="Blitshsteyn B."/>
            <person name="Bloom T."/>
            <person name="Blye J."/>
            <person name="Boguslavskiy L."/>
            <person name="Borowsky M."/>
            <person name="Boukhgalter B."/>
            <person name="Brunache A."/>
            <person name="Butler J."/>
            <person name="Calixte N."/>
            <person name="Calvo S."/>
            <person name="Camarata J."/>
            <person name="Campo K."/>
            <person name="Chang J."/>
            <person name="Cheshatsang Y."/>
            <person name="Citroen M."/>
            <person name="Collymore A."/>
            <person name="Considine T."/>
            <person name="Cook A."/>
            <person name="Cooke P."/>
            <person name="Corum B."/>
            <person name="Cuomo C."/>
            <person name="David R."/>
            <person name="Dawoe T."/>
            <person name="Degray S."/>
            <person name="Dodge S."/>
            <person name="Dooley K."/>
            <person name="Dorje P."/>
            <person name="Dorjee K."/>
            <person name="Dorris L."/>
            <person name="Duffey N."/>
            <person name="Dupes A."/>
            <person name="Elkins T."/>
            <person name="Engels R."/>
            <person name="Erickson J."/>
            <person name="Farina A."/>
            <person name="Faro S."/>
            <person name="Ferreira P."/>
            <person name="Fischer H."/>
            <person name="Fitzgerald M."/>
            <person name="Foley K."/>
            <person name="Gage D."/>
            <person name="Galagan J."/>
            <person name="Gearin G."/>
            <person name="Gnerre S."/>
            <person name="Gnirke A."/>
            <person name="Goyette A."/>
            <person name="Graham J."/>
            <person name="Grandbois E."/>
            <person name="Gyaltsen K."/>
            <person name="Hafez N."/>
            <person name="Hagopian D."/>
            <person name="Hagos B."/>
            <person name="Hall J."/>
            <person name="Hatcher B."/>
            <person name="Heller A."/>
            <person name="Higgins H."/>
            <person name="Honan T."/>
            <person name="Horn A."/>
            <person name="Houde N."/>
            <person name="Hughes L."/>
            <person name="Hulme W."/>
            <person name="Husby E."/>
            <person name="Iliev I."/>
            <person name="Jaffe D."/>
            <person name="Jones C."/>
            <person name="Kamal M."/>
            <person name="Kamat A."/>
            <person name="Kamvysselis M."/>
            <person name="Karlsson E."/>
            <person name="Kells C."/>
            <person name="Kieu A."/>
            <person name="Kisner P."/>
            <person name="Kodira C."/>
            <person name="Kulbokas E."/>
            <person name="Labutti K."/>
            <person name="Lama D."/>
            <person name="Landers T."/>
            <person name="Leger J."/>
            <person name="Levine S."/>
            <person name="Lewis D."/>
            <person name="Lewis T."/>
            <person name="Lindblad-toh K."/>
            <person name="Liu X."/>
            <person name="Lokyitsang T."/>
            <person name="Lokyitsang Y."/>
            <person name="Lucien O."/>
            <person name="Lui A."/>
            <person name="Ma L.J."/>
            <person name="Mabbitt R."/>
            <person name="Macdonald J."/>
            <person name="Maclean C."/>
            <person name="Major J."/>
            <person name="Manning J."/>
            <person name="Marabella R."/>
            <person name="Maru K."/>
            <person name="Matthews C."/>
            <person name="Mauceli E."/>
            <person name="Mccarthy M."/>
            <person name="Mcdonough S."/>
            <person name="Mcghee T."/>
            <person name="Meldrim J."/>
            <person name="Meneus L."/>
            <person name="Mesirov J."/>
            <person name="Mihalev A."/>
            <person name="Mihova T."/>
            <person name="Mikkelsen T."/>
            <person name="Mlenga V."/>
            <person name="Moru K."/>
            <person name="Mozes J."/>
            <person name="Mulrain L."/>
            <person name="Munson G."/>
            <person name="Naylor J."/>
            <person name="Newes C."/>
            <person name="Nguyen C."/>
            <person name="Nguyen N."/>
            <person name="Nguyen T."/>
            <person name="Nicol R."/>
            <person name="Nielsen C."/>
            <person name="Nizzari M."/>
            <person name="Norbu C."/>
            <person name="Norbu N."/>
            <person name="O'donnell P."/>
            <person name="Okoawo O."/>
            <person name="O'leary S."/>
            <person name="Omotosho B."/>
            <person name="O'neill K."/>
            <person name="Osman S."/>
            <person name="Parker S."/>
            <person name="Perrin D."/>
            <person name="Phunkhang P."/>
            <person name="Piqani B."/>
            <person name="Purcell S."/>
            <person name="Rachupka T."/>
            <person name="Ramasamy U."/>
            <person name="Rameau R."/>
            <person name="Ray V."/>
            <person name="Raymond C."/>
            <person name="Retta R."/>
            <person name="Richardson S."/>
            <person name="Rise C."/>
            <person name="Rodriguez J."/>
            <person name="Rogers J."/>
            <person name="Rogov P."/>
            <person name="Rutman M."/>
            <person name="Schupbach R."/>
            <person name="Seaman C."/>
            <person name="Settipalli S."/>
            <person name="Sharpe T."/>
            <person name="Sheridan J."/>
            <person name="Sherpa N."/>
            <person name="Shi J."/>
            <person name="Smirnov S."/>
            <person name="Smith C."/>
            <person name="Sougnez C."/>
            <person name="Spencer B."/>
            <person name="Stalker J."/>
            <person name="Stange-thomann N."/>
            <person name="Stavropoulos S."/>
            <person name="Stetson K."/>
            <person name="Stone C."/>
            <person name="Stone S."/>
            <person name="Stubbs M."/>
            <person name="Talamas J."/>
            <person name="Tchuinga P."/>
            <person name="Tenzing P."/>
            <person name="Tesfaye S."/>
            <person name="Theodore J."/>
            <person name="Thoulutsang Y."/>
            <person name="Topham K."/>
            <person name="Towey S."/>
            <person name="Tsamla T."/>
            <person name="Tsomo N."/>
            <person name="Vallee D."/>
            <person name="Vassiliev H."/>
            <person name="Venkataraman V."/>
            <person name="Vinson J."/>
            <person name="Vo A."/>
            <person name="Wade C."/>
            <person name="Wang S."/>
            <person name="Wangchuk T."/>
            <person name="Wangdi T."/>
            <person name="Whittaker C."/>
            <person name="Wilkinson J."/>
            <person name="Wu Y."/>
            <person name="Wyman D."/>
            <person name="Yadav S."/>
            <person name="Yang S."/>
            <person name="Yang X."/>
            <person name="Yeager S."/>
            <person name="Yee E."/>
            <person name="Young G."/>
            <person name="Zainoun J."/>
            <person name="Zembeck L."/>
            <person name="Zimmer A."/>
            <person name="Zody M."/>
            <person name="Lander E."/>
        </authorList>
    </citation>
    <scope>NUCLEOTIDE SEQUENCE [LARGE SCALE GENOMIC DNA]</scope>
</reference>
<dbReference type="eggNOG" id="KOG4346">
    <property type="taxonomic scope" value="Eukaryota"/>
</dbReference>
<dbReference type="GO" id="GO:0005829">
    <property type="term" value="C:cytosol"/>
    <property type="evidence" value="ECO:0007669"/>
    <property type="project" value="TreeGrafter"/>
</dbReference>
<dbReference type="STRING" id="51511.ENSCSAVP00000012883"/>